<dbReference type="InterPro" id="IPR011029">
    <property type="entry name" value="DEATH-like_dom_sf"/>
</dbReference>
<reference evidence="7" key="3">
    <citation type="submission" date="2025-09" db="UniProtKB">
        <authorList>
            <consortium name="Ensembl"/>
        </authorList>
    </citation>
    <scope>IDENTIFICATION</scope>
</reference>
<reference evidence="7 8" key="1">
    <citation type="submission" date="2021-04" db="EMBL/GenBank/DDBJ databases">
        <authorList>
            <consortium name="Wellcome Sanger Institute Data Sharing"/>
        </authorList>
    </citation>
    <scope>NUCLEOTIDE SEQUENCE [LARGE SCALE GENOMIC DNA]</scope>
</reference>
<dbReference type="Proteomes" id="UP000265040">
    <property type="component" value="Chromosome 16"/>
</dbReference>
<evidence type="ECO:0000259" key="5">
    <source>
        <dbReference type="PROSITE" id="PS50824"/>
    </source>
</evidence>
<dbReference type="InterPro" id="IPR025307">
    <property type="entry name" value="FIIND_dom"/>
</dbReference>
<dbReference type="PROSITE" id="PS51830">
    <property type="entry name" value="FIIND"/>
    <property type="match status" value="1"/>
</dbReference>
<dbReference type="GO" id="GO:0045087">
    <property type="term" value="P:innate immune response"/>
    <property type="evidence" value="ECO:0007669"/>
    <property type="project" value="UniProtKB-KW"/>
</dbReference>
<keyword evidence="3" id="KW-0399">Innate immunity</keyword>
<dbReference type="SUPFAM" id="SSF47986">
    <property type="entry name" value="DEATH domain"/>
    <property type="match status" value="5"/>
</dbReference>
<dbReference type="PANTHER" id="PTHR46985:SF2">
    <property type="entry name" value="APOPTOSIS-ASSOCIATED SPECK-LIKE PROTEIN CONTAINING A CARD"/>
    <property type="match status" value="1"/>
</dbReference>
<accession>A0AAQ6IKK9</accession>
<proteinExistence type="predicted"/>
<sequence length="1251" mass="145346">MAQGKDLLYKDLEENEPRLINDLKTTEHENVMDKVKVETLAIKKLLIETLNDLSFKKFWSLLELEKDFSLISRSRLKVTNTRDVVELIMETFGQESVEVTKKVLKKMNRTDLVQRLSVTEEKQWPTMIQRVEKMASDIELLLETLAELSNWELEKLNHELLSPIHCDDDDDGFSENMLVSHNMTNKEDIVFLMVKVFGQQSVMKTEKVLKKMRRTDLIQRLSVRGSAWKKKHSVDENQCELIQKVAMMAAVKEVLLETLSYLSSKELMKFRWFVQFTCFQKGLPLIPWRQLEWKNSAEIVNLMMETHGQRSVEVTTEVLMDMNRTDLVQCLSDTSSGLKKLPAETSKEEERCPALIQKVEMMVAVLDLLLETLGDFNESNISDFKREIYQCRPYYDYRLLTITDVEDTVFFMVEMYGQQSVEMTKDVLEKIKRKDLVKRLSCSSSAPRKKHPMDEQPSALIHKVATMAAVKQLLLEILDDLGEEDLNKFHEFLQWTVFQGDFSEAWWRHKGDNTKTVTLMMEIFGQKSVEVTKKICMDSKTTGLEELLSEIFFSSGRGVKHCLYNQGPALFMGRPATCDVKEILFYLSDRELATFKWLLQFMYFQKGFPQIPCDKQDRQTLMNLMVERHDQRCLEVIREILKDMDRADLVKHLPETSLEPKGKRHPKQVLQDIIGFPIIQRDRVVVGYREDDVKLIVERYSHQSETEQTTDISAEMMDFVEEQKSSVITSGSREKQWIGSTDHHSALHQDDMNRTKVTQSSLESSSTLNDSATSFDLSAWKGIYIKPFYLQLLGSPMGRRMRFSEAYYDVVLYCKMNSASLALHVYVIPHHLFILQEVHKRELSNGYVEVQLSHSAMSLKIKSSFSRYGRNFHGFEVTVENPDGVFNLSLQRESITLWTSVIQKGQRIKKKDEKINSTSEACERVLQDPSHWTKLDPDVNRMQTDKTPTYSLQSEAGNFECSVSSLRWICKDKVTFKYQFCSWEEPMERMESMQYMPAGSLIDITVIAGKLDEVYLPHWICIEDNPTILDKFAVLHIEDCGDVVETVSGVTSSHVKLSEPVFSPRAVLMKVGFPVKINCNVLLYYKPNTTFLKLHVYLIPHDPALQQAVDEKEFSKGYEIIHKPRPDKYLKMQDSFNLSAKPDTARIQPEKITLRYDSQDPNFYEVFIENPDKNFCLTLSSNCRKKAEPVWTCEIRKDDYSNPGLLKESDEHRSSLVQKAETKTPVSEKLLEMLEQLTQEEFEKFKWYLYK</sequence>
<evidence type="ECO:0000259" key="6">
    <source>
        <dbReference type="PROSITE" id="PS51830"/>
    </source>
</evidence>
<dbReference type="Pfam" id="PF02758">
    <property type="entry name" value="PYRIN"/>
    <property type="match status" value="4"/>
</dbReference>
<evidence type="ECO:0000256" key="3">
    <source>
        <dbReference type="ARBA" id="ARBA00022588"/>
    </source>
</evidence>
<evidence type="ECO:0008006" key="9">
    <source>
        <dbReference type="Google" id="ProtNLM"/>
    </source>
</evidence>
<evidence type="ECO:0000313" key="7">
    <source>
        <dbReference type="Ensembl" id="ENSATEP00000074282.1"/>
    </source>
</evidence>
<dbReference type="Pfam" id="PF23679">
    <property type="entry name" value="UPA-FIIND"/>
    <property type="match status" value="1"/>
</dbReference>
<dbReference type="GeneTree" id="ENSGT01100000263761"/>
<evidence type="ECO:0000256" key="2">
    <source>
        <dbReference type="ARBA" id="ARBA00022490"/>
    </source>
</evidence>
<comment type="subcellular location">
    <subcellularLocation>
        <location evidence="1">Cytoplasm</location>
        <location evidence="1">Cytosol</location>
    </subcellularLocation>
</comment>
<dbReference type="InterPro" id="IPR004020">
    <property type="entry name" value="DAPIN"/>
</dbReference>
<feature type="domain" description="FIIND" evidence="6">
    <location>
        <begin position="928"/>
        <end position="1209"/>
    </location>
</feature>
<protein>
    <recommendedName>
        <fullName evidence="9">FIIND domain-containing protein</fullName>
    </recommendedName>
</protein>
<dbReference type="Gene3D" id="1.10.533.10">
    <property type="entry name" value="Death Domain, Fas"/>
    <property type="match status" value="7"/>
</dbReference>
<gene>
    <name evidence="7" type="primary">DOCK2</name>
</gene>
<dbReference type="Pfam" id="PF13553">
    <property type="entry name" value="FIIND"/>
    <property type="match status" value="1"/>
</dbReference>
<evidence type="ECO:0000256" key="1">
    <source>
        <dbReference type="ARBA" id="ARBA00004514"/>
    </source>
</evidence>
<feature type="domain" description="Pyrin" evidence="5">
    <location>
        <begin position="47"/>
        <end position="122"/>
    </location>
</feature>
<keyword evidence="4" id="KW-0391">Immunity</keyword>
<organism evidence="7 8">
    <name type="scientific">Anabas testudineus</name>
    <name type="common">Climbing perch</name>
    <name type="synonym">Anthias testudineus</name>
    <dbReference type="NCBI Taxonomy" id="64144"/>
    <lineage>
        <taxon>Eukaryota</taxon>
        <taxon>Metazoa</taxon>
        <taxon>Chordata</taxon>
        <taxon>Craniata</taxon>
        <taxon>Vertebrata</taxon>
        <taxon>Euteleostomi</taxon>
        <taxon>Actinopterygii</taxon>
        <taxon>Neopterygii</taxon>
        <taxon>Teleostei</taxon>
        <taxon>Neoteleostei</taxon>
        <taxon>Acanthomorphata</taxon>
        <taxon>Anabantaria</taxon>
        <taxon>Anabantiformes</taxon>
        <taxon>Anabantoidei</taxon>
        <taxon>Anabantidae</taxon>
        <taxon>Anabas</taxon>
    </lineage>
</organism>
<dbReference type="InterPro" id="IPR051249">
    <property type="entry name" value="NLRP_Inflammasome"/>
</dbReference>
<evidence type="ECO:0000313" key="8">
    <source>
        <dbReference type="Proteomes" id="UP000265040"/>
    </source>
</evidence>
<reference evidence="7" key="2">
    <citation type="submission" date="2025-08" db="UniProtKB">
        <authorList>
            <consortium name="Ensembl"/>
        </authorList>
    </citation>
    <scope>IDENTIFICATION</scope>
</reference>
<keyword evidence="8" id="KW-1185">Reference proteome</keyword>
<dbReference type="AlphaFoldDB" id="A0AAQ6IKK9"/>
<evidence type="ECO:0000256" key="4">
    <source>
        <dbReference type="ARBA" id="ARBA00022859"/>
    </source>
</evidence>
<keyword evidence="2" id="KW-0963">Cytoplasm</keyword>
<dbReference type="PROSITE" id="PS50824">
    <property type="entry name" value="DAPIN"/>
    <property type="match status" value="1"/>
</dbReference>
<dbReference type="SMART" id="SM01289">
    <property type="entry name" value="PYRIN"/>
    <property type="match status" value="6"/>
</dbReference>
<dbReference type="PANTHER" id="PTHR46985">
    <property type="entry name" value="NACHT, LRR AND PYD DOMAINS-CONTAINING PROTEIN 1"/>
    <property type="match status" value="1"/>
</dbReference>
<dbReference type="Ensembl" id="ENSATET00000079324.1">
    <property type="protein sequence ID" value="ENSATEP00000074282.1"/>
    <property type="gene ID" value="ENSATEG00000033074.1"/>
</dbReference>
<name>A0AAQ6IKK9_ANATE</name>
<dbReference type="GO" id="GO:0005829">
    <property type="term" value="C:cytosol"/>
    <property type="evidence" value="ECO:0007669"/>
    <property type="project" value="UniProtKB-SubCell"/>
</dbReference>